<keyword evidence="3" id="KW-1185">Reference proteome</keyword>
<dbReference type="RefSeq" id="WP_109967245.1">
    <property type="nucleotide sequence ID" value="NZ_CP176093.1"/>
</dbReference>
<sequence length="178" mass="20194">MQESVITSQNESGYQSSNIHQATGSRDIKVIEFIIESQPFAINLFDTKEVINCQEITLIPNSPSYIRGITNLRGVITSVIDIKNLLSINSEKTDQKKKDRIIILDPSICQKPIGILVDDVRSVQNYSPHEIDIHESSSDHYQKGVIKRSYQDLMGKDISELILLLDVKKIVQNINLDW</sequence>
<dbReference type="GO" id="GO:0005829">
    <property type="term" value="C:cytosol"/>
    <property type="evidence" value="ECO:0007669"/>
    <property type="project" value="TreeGrafter"/>
</dbReference>
<dbReference type="InterPro" id="IPR002545">
    <property type="entry name" value="CheW-lke_dom"/>
</dbReference>
<organism evidence="2 3">
    <name type="scientific">Methanospirillum lacunae</name>
    <dbReference type="NCBI Taxonomy" id="668570"/>
    <lineage>
        <taxon>Archaea</taxon>
        <taxon>Methanobacteriati</taxon>
        <taxon>Methanobacteriota</taxon>
        <taxon>Stenosarchaea group</taxon>
        <taxon>Methanomicrobia</taxon>
        <taxon>Methanomicrobiales</taxon>
        <taxon>Methanospirillaceae</taxon>
        <taxon>Methanospirillum</taxon>
    </lineage>
</organism>
<reference evidence="2 3" key="1">
    <citation type="submission" date="2018-05" db="EMBL/GenBank/DDBJ databases">
        <title>Draft genome of Methanospirillum lacunae Ki8-1.</title>
        <authorList>
            <person name="Dueholm M.S."/>
            <person name="Nielsen P.H."/>
            <person name="Bakmann L.F."/>
            <person name="Otzen D.E."/>
        </authorList>
    </citation>
    <scope>NUCLEOTIDE SEQUENCE [LARGE SCALE GENOMIC DNA]</scope>
    <source>
        <strain evidence="2 3">Ki8-1</strain>
    </source>
</reference>
<dbReference type="GO" id="GO:0007165">
    <property type="term" value="P:signal transduction"/>
    <property type="evidence" value="ECO:0007669"/>
    <property type="project" value="InterPro"/>
</dbReference>
<dbReference type="Gene3D" id="2.30.30.40">
    <property type="entry name" value="SH3 Domains"/>
    <property type="match status" value="1"/>
</dbReference>
<dbReference type="SMART" id="SM00260">
    <property type="entry name" value="CheW"/>
    <property type="match status" value="1"/>
</dbReference>
<dbReference type="GeneID" id="97549310"/>
<evidence type="ECO:0000313" key="3">
    <source>
        <dbReference type="Proteomes" id="UP000245657"/>
    </source>
</evidence>
<dbReference type="OrthoDB" id="115049at2157"/>
<dbReference type="InterPro" id="IPR036061">
    <property type="entry name" value="CheW-like_dom_sf"/>
</dbReference>
<accession>A0A2V2N8F6</accession>
<dbReference type="InterPro" id="IPR039315">
    <property type="entry name" value="CheW"/>
</dbReference>
<protein>
    <submittedName>
        <fullName evidence="2">Chemotaxis protein CheW</fullName>
    </submittedName>
</protein>
<dbReference type="GO" id="GO:0006935">
    <property type="term" value="P:chemotaxis"/>
    <property type="evidence" value="ECO:0007669"/>
    <property type="project" value="InterPro"/>
</dbReference>
<feature type="domain" description="CheW-like" evidence="1">
    <location>
        <begin position="27"/>
        <end position="176"/>
    </location>
</feature>
<dbReference type="SUPFAM" id="SSF50341">
    <property type="entry name" value="CheW-like"/>
    <property type="match status" value="1"/>
</dbReference>
<name>A0A2V2N8F6_9EURY</name>
<dbReference type="Proteomes" id="UP000245657">
    <property type="component" value="Unassembled WGS sequence"/>
</dbReference>
<dbReference type="Pfam" id="PF01584">
    <property type="entry name" value="CheW"/>
    <property type="match status" value="1"/>
</dbReference>
<proteinExistence type="predicted"/>
<gene>
    <name evidence="2" type="ORF">DK846_02030</name>
</gene>
<dbReference type="PROSITE" id="PS50851">
    <property type="entry name" value="CHEW"/>
    <property type="match status" value="1"/>
</dbReference>
<evidence type="ECO:0000259" key="1">
    <source>
        <dbReference type="PROSITE" id="PS50851"/>
    </source>
</evidence>
<comment type="caution">
    <text evidence="2">The sequence shown here is derived from an EMBL/GenBank/DDBJ whole genome shotgun (WGS) entry which is preliminary data.</text>
</comment>
<evidence type="ECO:0000313" key="2">
    <source>
        <dbReference type="EMBL" id="PWR73966.1"/>
    </source>
</evidence>
<dbReference type="EMBL" id="QGMY01000002">
    <property type="protein sequence ID" value="PWR73966.1"/>
    <property type="molecule type" value="Genomic_DNA"/>
</dbReference>
<dbReference type="PANTHER" id="PTHR22617">
    <property type="entry name" value="CHEMOTAXIS SENSOR HISTIDINE KINASE-RELATED"/>
    <property type="match status" value="1"/>
</dbReference>
<dbReference type="AlphaFoldDB" id="A0A2V2N8F6"/>
<dbReference type="Gene3D" id="2.40.50.180">
    <property type="entry name" value="CheA-289, Domain 4"/>
    <property type="match status" value="1"/>
</dbReference>
<dbReference type="PANTHER" id="PTHR22617:SF23">
    <property type="entry name" value="CHEMOTAXIS PROTEIN CHEW"/>
    <property type="match status" value="1"/>
</dbReference>